<feature type="region of interest" description="Disordered" evidence="1">
    <location>
        <begin position="497"/>
        <end position="519"/>
    </location>
</feature>
<gene>
    <name evidence="3" type="ORF">NE857_33025</name>
</gene>
<evidence type="ECO:0000259" key="2">
    <source>
        <dbReference type="Pfam" id="PF04326"/>
    </source>
</evidence>
<feature type="domain" description="Schlafen AlbA-2" evidence="2">
    <location>
        <begin position="22"/>
        <end position="139"/>
    </location>
</feature>
<dbReference type="Gene3D" id="1.10.10.10">
    <property type="entry name" value="Winged helix-like DNA-binding domain superfamily/Winged helix DNA-binding domain"/>
    <property type="match status" value="2"/>
</dbReference>
<dbReference type="SUPFAM" id="SSF46785">
    <property type="entry name" value="Winged helix' DNA-binding domain"/>
    <property type="match status" value="1"/>
</dbReference>
<dbReference type="InterPro" id="IPR011991">
    <property type="entry name" value="ArsR-like_HTH"/>
</dbReference>
<dbReference type="PANTHER" id="PTHR30595">
    <property type="entry name" value="GLPR-RELATED TRANSCRIPTIONAL REPRESSOR"/>
    <property type="match status" value="1"/>
</dbReference>
<proteinExistence type="predicted"/>
<dbReference type="InterPro" id="IPR036390">
    <property type="entry name" value="WH_DNA-bd_sf"/>
</dbReference>
<evidence type="ECO:0000313" key="3">
    <source>
        <dbReference type="EMBL" id="USY19993.1"/>
    </source>
</evidence>
<dbReference type="Pfam" id="PF04326">
    <property type="entry name" value="SLFN_AlbA_2"/>
    <property type="match status" value="1"/>
</dbReference>
<protein>
    <submittedName>
        <fullName evidence="3">DNA binding domain-containing protein</fullName>
    </submittedName>
</protein>
<dbReference type="InterPro" id="IPR038475">
    <property type="entry name" value="RecG_C_sf"/>
</dbReference>
<dbReference type="EMBL" id="CP099837">
    <property type="protein sequence ID" value="USY19993.1"/>
    <property type="molecule type" value="Genomic_DNA"/>
</dbReference>
<dbReference type="PANTHER" id="PTHR30595:SF6">
    <property type="entry name" value="SCHLAFEN ALBA-2 DOMAIN-CONTAINING PROTEIN"/>
    <property type="match status" value="1"/>
</dbReference>
<evidence type="ECO:0000313" key="4">
    <source>
        <dbReference type="Proteomes" id="UP001055940"/>
    </source>
</evidence>
<dbReference type="CDD" id="cd00090">
    <property type="entry name" value="HTH_ARSR"/>
    <property type="match status" value="1"/>
</dbReference>
<sequence>MDSDELLALVQNLRRFGGDLADVEVKRAHGKLPKSTHETLSAFANKEGGVLILGLDEKNGFEAVGVKDVAKLVADLGSLCSEFEPPIRASIRPRRFESADLIVAEIPETLPADKPCHFKAMGIYQGSFIRVGDGDRRMTQYEILGLLASKGQPKEDLEPVPGTSVDDLDPHLADAYLSRLRRNRPYRYAESSDHEALTRTRVLVRDPGGREALSLGGLLALGEYPQEYFPQLMMSFVHYPESAGGSLRSGERFLDNVALEGPIPVMVRDALRVLKRNMKRRAVIHGVGRSDVWEYPEVALREAVVNALVHRDLAGHARGTQVQVAMYPDRLIIQNPGGLFGGVTVESLTDHPPSSSRNSILMNILQDVPIPETDQSVCEKRGSGIQDMLQALRSSQMSPPTFTDRLASFKVEFPNHTLLEEDTVGWINSLNEQGLTDSQCVALALLRSGEALTNPRYRAATGVDSRVATAELQDLVARELAVQEGVRRSSRYRVHPDLDRDTDTTLVPVERPPRSRKDRTDEILAALDGRALSRAEIEARTGLARPTVLRWLNKLKKVGLVEAFGENRNELRYRRTGQQRLDEDAGGGADSR</sequence>
<reference evidence="3" key="1">
    <citation type="submission" date="2022-06" db="EMBL/GenBank/DDBJ databases">
        <authorList>
            <person name="Ping M."/>
        </authorList>
    </citation>
    <scope>NUCLEOTIDE SEQUENCE</scope>
    <source>
        <strain evidence="3">JCM11759T</strain>
    </source>
</reference>
<evidence type="ECO:0000256" key="1">
    <source>
        <dbReference type="SAM" id="MobiDB-lite"/>
    </source>
</evidence>
<organism evidence="3 4">
    <name type="scientific">Nocardiopsis exhalans</name>
    <dbReference type="NCBI Taxonomy" id="163604"/>
    <lineage>
        <taxon>Bacteria</taxon>
        <taxon>Bacillati</taxon>
        <taxon>Actinomycetota</taxon>
        <taxon>Actinomycetes</taxon>
        <taxon>Streptosporangiales</taxon>
        <taxon>Nocardiopsidaceae</taxon>
        <taxon>Nocardiopsis</taxon>
    </lineage>
</organism>
<dbReference type="RefSeq" id="WP_254419135.1">
    <property type="nucleotide sequence ID" value="NZ_BAAAJB010000002.1"/>
</dbReference>
<dbReference type="InterPro" id="IPR036388">
    <property type="entry name" value="WH-like_DNA-bd_sf"/>
</dbReference>
<dbReference type="InterPro" id="IPR007421">
    <property type="entry name" value="Schlafen_AlbA_2_dom"/>
</dbReference>
<dbReference type="InterPro" id="IPR038461">
    <property type="entry name" value="Schlafen_AlbA_2_dom_sf"/>
</dbReference>
<dbReference type="Gene3D" id="3.30.950.30">
    <property type="entry name" value="Schlafen, AAA domain"/>
    <property type="match status" value="1"/>
</dbReference>
<dbReference type="Pfam" id="PF13749">
    <property type="entry name" value="HATPase_c_4"/>
    <property type="match status" value="1"/>
</dbReference>
<name>A0ABY5DAB2_9ACTN</name>
<dbReference type="Gene3D" id="3.30.565.60">
    <property type="match status" value="1"/>
</dbReference>
<keyword evidence="4" id="KW-1185">Reference proteome</keyword>
<accession>A0ABY5DAB2</accession>
<dbReference type="Proteomes" id="UP001055940">
    <property type="component" value="Chromosome"/>
</dbReference>